<comment type="caution">
    <text evidence="6">The sequence shown here is derived from an EMBL/GenBank/DDBJ whole genome shotgun (WGS) entry which is preliminary data.</text>
</comment>
<comment type="pathway">
    <text evidence="1">Protein modification; protein ubiquitination.</text>
</comment>
<dbReference type="InterPro" id="IPR000210">
    <property type="entry name" value="BTB/POZ_dom"/>
</dbReference>
<dbReference type="GO" id="GO:0000151">
    <property type="term" value="C:ubiquitin ligase complex"/>
    <property type="evidence" value="ECO:0007669"/>
    <property type="project" value="TreeGrafter"/>
</dbReference>
<dbReference type="PANTHER" id="PTHR46231:SF1">
    <property type="entry name" value="ANKYRIN REPEAT AND BTB_POZ DOMAIN-CONTAINING PROTEIN 1"/>
    <property type="match status" value="1"/>
</dbReference>
<proteinExistence type="predicted"/>
<dbReference type="InterPro" id="IPR011333">
    <property type="entry name" value="SKP1/BTB/POZ_sf"/>
</dbReference>
<dbReference type="Proteomes" id="UP000075714">
    <property type="component" value="Unassembled WGS sequence"/>
</dbReference>
<dbReference type="Pfam" id="PF00651">
    <property type="entry name" value="BTB"/>
    <property type="match status" value="1"/>
</dbReference>
<dbReference type="AlphaFoldDB" id="A0A150GIM8"/>
<feature type="compositionally biased region" description="Low complexity" evidence="4">
    <location>
        <begin position="188"/>
        <end position="201"/>
    </location>
</feature>
<name>A0A150GIM8_GONPE</name>
<dbReference type="PROSITE" id="PS50097">
    <property type="entry name" value="BTB"/>
    <property type="match status" value="1"/>
</dbReference>
<evidence type="ECO:0000256" key="3">
    <source>
        <dbReference type="ARBA" id="ARBA00023043"/>
    </source>
</evidence>
<feature type="region of interest" description="Disordered" evidence="4">
    <location>
        <begin position="172"/>
        <end position="201"/>
    </location>
</feature>
<organism evidence="6 7">
    <name type="scientific">Gonium pectorale</name>
    <name type="common">Green alga</name>
    <dbReference type="NCBI Taxonomy" id="33097"/>
    <lineage>
        <taxon>Eukaryota</taxon>
        <taxon>Viridiplantae</taxon>
        <taxon>Chlorophyta</taxon>
        <taxon>core chlorophytes</taxon>
        <taxon>Chlorophyceae</taxon>
        <taxon>CS clade</taxon>
        <taxon>Chlamydomonadales</taxon>
        <taxon>Volvocaceae</taxon>
        <taxon>Gonium</taxon>
    </lineage>
</organism>
<evidence type="ECO:0000259" key="5">
    <source>
        <dbReference type="PROSITE" id="PS50097"/>
    </source>
</evidence>
<dbReference type="Gene3D" id="3.30.710.10">
    <property type="entry name" value="Potassium Channel Kv1.1, Chain A"/>
    <property type="match status" value="1"/>
</dbReference>
<evidence type="ECO:0000313" key="7">
    <source>
        <dbReference type="Proteomes" id="UP000075714"/>
    </source>
</evidence>
<dbReference type="EMBL" id="LSYV01000021">
    <property type="protein sequence ID" value="KXZ49667.1"/>
    <property type="molecule type" value="Genomic_DNA"/>
</dbReference>
<dbReference type="GO" id="GO:0005737">
    <property type="term" value="C:cytoplasm"/>
    <property type="evidence" value="ECO:0007669"/>
    <property type="project" value="TreeGrafter"/>
</dbReference>
<evidence type="ECO:0000256" key="2">
    <source>
        <dbReference type="ARBA" id="ARBA00022737"/>
    </source>
</evidence>
<gene>
    <name evidence="6" type="ORF">GPECTOR_20g524</name>
</gene>
<dbReference type="PANTHER" id="PTHR46231">
    <property type="entry name" value="ANKYRIN REPEAT AND BTB/POZ DOMAIN-CONTAINING PROTEIN 1"/>
    <property type="match status" value="1"/>
</dbReference>
<dbReference type="SUPFAM" id="SSF54695">
    <property type="entry name" value="POZ domain"/>
    <property type="match status" value="1"/>
</dbReference>
<evidence type="ECO:0000256" key="4">
    <source>
        <dbReference type="SAM" id="MobiDB-lite"/>
    </source>
</evidence>
<sequence>MQTHSLDTLVAATHDELYEVITDGGGGGGGVPAMIASRIGSGSSGSTTSSSASGWAPFRDINGLLADRDGRIYIMDGASLLDMTQPGSIVRSLGQINNGRYGVAAITPSGWLAMGKFHQRALILYGPVFGASTQQQTSDPSLASLLGAVLAPSSDTACGGVAAGCNERLVTSTPPPTSALVRSLPAPTGGEASSNGGTAAAASGAGASGESLALMARTVITVRVGDRAFVAHRALLAERCGYFRQLLASEGFAESVPATQLKATAVLADRLLVPEVCDLLKPRLLAAACTPVNVISYLQWAEAHNFTSLVAALKTYFITHCKAAAAAAPEQLVEQASQNPDLAAELIRDLARS</sequence>
<keyword evidence="7" id="KW-1185">Reference proteome</keyword>
<feature type="domain" description="BTB" evidence="5">
    <location>
        <begin position="218"/>
        <end position="250"/>
    </location>
</feature>
<reference evidence="7" key="1">
    <citation type="journal article" date="2016" name="Nat. Commun.">
        <title>The Gonium pectorale genome demonstrates co-option of cell cycle regulation during the evolution of multicellularity.</title>
        <authorList>
            <person name="Hanschen E.R."/>
            <person name="Marriage T.N."/>
            <person name="Ferris P.J."/>
            <person name="Hamaji T."/>
            <person name="Toyoda A."/>
            <person name="Fujiyama A."/>
            <person name="Neme R."/>
            <person name="Noguchi H."/>
            <person name="Minakuchi Y."/>
            <person name="Suzuki M."/>
            <person name="Kawai-Toyooka H."/>
            <person name="Smith D.R."/>
            <person name="Sparks H."/>
            <person name="Anderson J."/>
            <person name="Bakaric R."/>
            <person name="Luria V."/>
            <person name="Karger A."/>
            <person name="Kirschner M.W."/>
            <person name="Durand P.M."/>
            <person name="Michod R.E."/>
            <person name="Nozaki H."/>
            <person name="Olson B.J."/>
        </authorList>
    </citation>
    <scope>NUCLEOTIDE SEQUENCE [LARGE SCALE GENOMIC DNA]</scope>
    <source>
        <strain evidence="7">NIES-2863</strain>
    </source>
</reference>
<protein>
    <recommendedName>
        <fullName evidence="5">BTB domain-containing protein</fullName>
    </recommendedName>
</protein>
<evidence type="ECO:0000256" key="1">
    <source>
        <dbReference type="ARBA" id="ARBA00004906"/>
    </source>
</evidence>
<accession>A0A150GIM8</accession>
<keyword evidence="3" id="KW-0040">ANK repeat</keyword>
<dbReference type="InterPro" id="IPR044515">
    <property type="entry name" value="ABTB1"/>
</dbReference>
<evidence type="ECO:0000313" key="6">
    <source>
        <dbReference type="EMBL" id="KXZ49667.1"/>
    </source>
</evidence>
<dbReference type="STRING" id="33097.A0A150GIM8"/>
<keyword evidence="2" id="KW-0677">Repeat</keyword>